<dbReference type="InterPro" id="IPR002347">
    <property type="entry name" value="SDR_fam"/>
</dbReference>
<evidence type="ECO:0000313" key="3">
    <source>
        <dbReference type="EMBL" id="OGM92827.1"/>
    </source>
</evidence>
<dbReference type="CDD" id="cd05327">
    <property type="entry name" value="retinol-DH_like_SDR_c_like"/>
    <property type="match status" value="1"/>
</dbReference>
<sequence length="280" mass="31150">MTNQKIILVTGGTSGIGRETVKGLASTGATIVFTARDIKKGEDTKREIRNETGNNSVEYLMCDLASFPSIRECVEEFKKRYQRLDVLINNAGVLSQERQESIDGIEFNFAVNYLAPFLLTNLLLPLLKQSAPSRIVNVSSSMHIEGKINFEDLESKKSFDKYKAYAQSKLALILFTKKLAKELSNDEVTVNALNPGVVGTEMTMQNVRTLNPIVAFIYRRTLITATKGAETSIYLAISSDVANISGKYFENKKITKTSPRADDEESANKLWNIATEMVEL</sequence>
<dbReference type="InterPro" id="IPR020904">
    <property type="entry name" value="Sc_DH/Rdtase_CS"/>
</dbReference>
<evidence type="ECO:0000256" key="2">
    <source>
        <dbReference type="RuleBase" id="RU000363"/>
    </source>
</evidence>
<dbReference type="InterPro" id="IPR036291">
    <property type="entry name" value="NAD(P)-bd_dom_sf"/>
</dbReference>
<dbReference type="PROSITE" id="PS00061">
    <property type="entry name" value="ADH_SHORT"/>
    <property type="match status" value="1"/>
</dbReference>
<dbReference type="Proteomes" id="UP000177011">
    <property type="component" value="Unassembled WGS sequence"/>
</dbReference>
<keyword evidence="1" id="KW-0560">Oxidoreductase</keyword>
<name>A0A1F8DW60_9BACT</name>
<protein>
    <recommendedName>
        <fullName evidence="5">Short-chain dehydrogenase</fullName>
    </recommendedName>
</protein>
<evidence type="ECO:0008006" key="5">
    <source>
        <dbReference type="Google" id="ProtNLM"/>
    </source>
</evidence>
<dbReference type="PANTHER" id="PTHR43157">
    <property type="entry name" value="PHOSPHATIDYLINOSITOL-GLYCAN BIOSYNTHESIS CLASS F PROTEIN-RELATED"/>
    <property type="match status" value="1"/>
</dbReference>
<evidence type="ECO:0000256" key="1">
    <source>
        <dbReference type="ARBA" id="ARBA00023002"/>
    </source>
</evidence>
<proteinExistence type="inferred from homology"/>
<accession>A0A1F8DW60</accession>
<reference evidence="3 4" key="1">
    <citation type="journal article" date="2016" name="Nat. Commun.">
        <title>Thousands of microbial genomes shed light on interconnected biogeochemical processes in an aquifer system.</title>
        <authorList>
            <person name="Anantharaman K."/>
            <person name="Brown C.T."/>
            <person name="Hug L.A."/>
            <person name="Sharon I."/>
            <person name="Castelle C.J."/>
            <person name="Probst A.J."/>
            <person name="Thomas B.C."/>
            <person name="Singh A."/>
            <person name="Wilkins M.J."/>
            <person name="Karaoz U."/>
            <person name="Brodie E.L."/>
            <person name="Williams K.H."/>
            <person name="Hubbard S.S."/>
            <person name="Banfield J.F."/>
        </authorList>
    </citation>
    <scope>NUCLEOTIDE SEQUENCE [LARGE SCALE GENOMIC DNA]</scope>
</reference>
<evidence type="ECO:0000313" key="4">
    <source>
        <dbReference type="Proteomes" id="UP000177011"/>
    </source>
</evidence>
<gene>
    <name evidence="3" type="ORF">A2935_03850</name>
</gene>
<dbReference type="Gene3D" id="3.40.50.720">
    <property type="entry name" value="NAD(P)-binding Rossmann-like Domain"/>
    <property type="match status" value="1"/>
</dbReference>
<dbReference type="PRINTS" id="PR00081">
    <property type="entry name" value="GDHRDH"/>
</dbReference>
<dbReference type="EMBL" id="MGIS01000018">
    <property type="protein sequence ID" value="OGM92827.1"/>
    <property type="molecule type" value="Genomic_DNA"/>
</dbReference>
<dbReference type="PRINTS" id="PR00080">
    <property type="entry name" value="SDRFAMILY"/>
</dbReference>
<dbReference type="GO" id="GO:0016491">
    <property type="term" value="F:oxidoreductase activity"/>
    <property type="evidence" value="ECO:0007669"/>
    <property type="project" value="UniProtKB-KW"/>
</dbReference>
<comment type="similarity">
    <text evidence="2">Belongs to the short-chain dehydrogenases/reductases (SDR) family.</text>
</comment>
<dbReference type="AlphaFoldDB" id="A0A1F8DW60"/>
<organism evidence="3 4">
    <name type="scientific">Candidatus Wolfebacteria bacterium RIFCSPLOWO2_01_FULL_47_17b</name>
    <dbReference type="NCBI Taxonomy" id="1802558"/>
    <lineage>
        <taxon>Bacteria</taxon>
        <taxon>Candidatus Wolfeibacteriota</taxon>
    </lineage>
</organism>
<dbReference type="SUPFAM" id="SSF51735">
    <property type="entry name" value="NAD(P)-binding Rossmann-fold domains"/>
    <property type="match status" value="1"/>
</dbReference>
<comment type="caution">
    <text evidence="3">The sequence shown here is derived from an EMBL/GenBank/DDBJ whole genome shotgun (WGS) entry which is preliminary data.</text>
</comment>
<dbReference type="Pfam" id="PF00106">
    <property type="entry name" value="adh_short"/>
    <property type="match status" value="1"/>
</dbReference>
<dbReference type="PANTHER" id="PTHR43157:SF31">
    <property type="entry name" value="PHOSPHATIDYLINOSITOL-GLYCAN BIOSYNTHESIS CLASS F PROTEIN"/>
    <property type="match status" value="1"/>
</dbReference>